<organism evidence="1 2">
    <name type="scientific">endosymbiont of Ridgeia piscesae</name>
    <dbReference type="NCBI Taxonomy" id="54398"/>
    <lineage>
        <taxon>Bacteria</taxon>
        <taxon>Pseudomonadati</taxon>
        <taxon>Pseudomonadota</taxon>
        <taxon>Gammaproteobacteria</taxon>
        <taxon>sulfur-oxidizing symbionts</taxon>
    </lineage>
</organism>
<name>A0A0T5Z569_9GAMM</name>
<dbReference type="Proteomes" id="UP000051276">
    <property type="component" value="Unassembled WGS sequence"/>
</dbReference>
<accession>A0A0T5Z569</accession>
<protein>
    <submittedName>
        <fullName evidence="1">Uncharacterized protein</fullName>
    </submittedName>
</protein>
<evidence type="ECO:0000313" key="1">
    <source>
        <dbReference type="EMBL" id="KRT57899.1"/>
    </source>
</evidence>
<reference evidence="1 2" key="1">
    <citation type="submission" date="2015-11" db="EMBL/GenBank/DDBJ databases">
        <title>The genome of Candidatus Endoriftia persephone in Ridgeia piscesae and population structure of the North Eastern Pacific vestimentiferan symbionts.</title>
        <authorList>
            <person name="Perez M."/>
            <person name="Juniper K.S."/>
        </authorList>
    </citation>
    <scope>NUCLEOTIDE SEQUENCE [LARGE SCALE GENOMIC DNA]</scope>
    <source>
        <strain evidence="1">Ind10</strain>
    </source>
</reference>
<comment type="caution">
    <text evidence="1">The sequence shown here is derived from an EMBL/GenBank/DDBJ whole genome shotgun (WGS) entry which is preliminary data.</text>
</comment>
<proteinExistence type="predicted"/>
<sequence>EGQIDAHLMKNIRESFNK</sequence>
<dbReference type="EMBL" id="LMXI01000440">
    <property type="protein sequence ID" value="KRT57899.1"/>
    <property type="molecule type" value="Genomic_DNA"/>
</dbReference>
<dbReference type="AlphaFoldDB" id="A0A0T5Z569"/>
<gene>
    <name evidence="1" type="ORF">Ga0076813_12543</name>
</gene>
<evidence type="ECO:0000313" key="2">
    <source>
        <dbReference type="Proteomes" id="UP000051276"/>
    </source>
</evidence>
<feature type="non-terminal residue" evidence="1">
    <location>
        <position position="1"/>
    </location>
</feature>